<dbReference type="GO" id="GO:0008168">
    <property type="term" value="F:methyltransferase activity"/>
    <property type="evidence" value="ECO:0007669"/>
    <property type="project" value="UniProtKB-KW"/>
</dbReference>
<dbReference type="PANTHER" id="PTHR14614">
    <property type="entry name" value="HEPATOCELLULAR CARCINOMA-ASSOCIATED ANTIGEN"/>
    <property type="match status" value="1"/>
</dbReference>
<evidence type="ECO:0000256" key="1">
    <source>
        <dbReference type="ARBA" id="ARBA00022603"/>
    </source>
</evidence>
<evidence type="ECO:0000256" key="3">
    <source>
        <dbReference type="ARBA" id="ARBA00022691"/>
    </source>
</evidence>
<dbReference type="Proteomes" id="UP000008631">
    <property type="component" value="Chromosome"/>
</dbReference>
<evidence type="ECO:0000313" key="6">
    <source>
        <dbReference type="Proteomes" id="UP000008631"/>
    </source>
</evidence>
<dbReference type="Pfam" id="PF10294">
    <property type="entry name" value="Methyltransf_16"/>
    <property type="match status" value="1"/>
</dbReference>
<keyword evidence="3" id="KW-0949">S-adenosyl-L-methionine</keyword>
<dbReference type="SUPFAM" id="SSF53335">
    <property type="entry name" value="S-adenosyl-L-methionine-dependent methyltransferases"/>
    <property type="match status" value="1"/>
</dbReference>
<comment type="similarity">
    <text evidence="4">Belongs to the methyltransferase superfamily. METTL23 family.</text>
</comment>
<accession>E8QY97</accession>
<dbReference type="InterPro" id="IPR029063">
    <property type="entry name" value="SAM-dependent_MTases_sf"/>
</dbReference>
<keyword evidence="6" id="KW-1185">Reference proteome</keyword>
<dbReference type="GO" id="GO:0032259">
    <property type="term" value="P:methylation"/>
    <property type="evidence" value="ECO:0007669"/>
    <property type="project" value="UniProtKB-KW"/>
</dbReference>
<name>E8QY97_ISOPI</name>
<sequence length="251" mass="28108">MNLNEQIPTATFYDGPITHDRFRFAQGAVTIELVRPADPDRLLDAPDVLAWNRRDDYMPYWAYLWPGAFLLAEAVARRDWPEGLTALEIGCGLGLAGLVALARGMRVEFTDYDAAPFEFIAQSAVRNRFDPARWSVARLDWRQPPSNRYPLILGADVLYERRLIPMVADLLNRLLEPKGVALTAGPYRVATEGLEAALASRDLAAWATPIQAVGHDGRSLRGTLHLIARKGVEPPGWIRDRARLSTTYKFP</sequence>
<dbReference type="OrthoDB" id="264333at2"/>
<dbReference type="HOGENOM" id="CLU_082963_1_1_0"/>
<keyword evidence="2" id="KW-0808">Transferase</keyword>
<reference key="1">
    <citation type="submission" date="2010-11" db="EMBL/GenBank/DDBJ databases">
        <title>The complete sequence of chromosome of Isophaera pallida ATCC 43644.</title>
        <authorList>
            <consortium name="US DOE Joint Genome Institute (JGI-PGF)"/>
            <person name="Lucas S."/>
            <person name="Copeland A."/>
            <person name="Lapidus A."/>
            <person name="Bruce D."/>
            <person name="Goodwin L."/>
            <person name="Pitluck S."/>
            <person name="Kyrpides N."/>
            <person name="Mavromatis K."/>
            <person name="Pagani I."/>
            <person name="Ivanova N."/>
            <person name="Saunders E."/>
            <person name="Brettin T."/>
            <person name="Detter J.C."/>
            <person name="Han C."/>
            <person name="Tapia R."/>
            <person name="Land M."/>
            <person name="Hauser L."/>
            <person name="Markowitz V."/>
            <person name="Cheng J.-F."/>
            <person name="Hugenholtz P."/>
            <person name="Woyke T."/>
            <person name="Wu D."/>
            <person name="Eisen J.A."/>
        </authorList>
    </citation>
    <scope>NUCLEOTIDE SEQUENCE</scope>
    <source>
        <strain>ATCC 43644</strain>
    </source>
</reference>
<keyword evidence="1 5" id="KW-0489">Methyltransferase</keyword>
<evidence type="ECO:0000256" key="2">
    <source>
        <dbReference type="ARBA" id="ARBA00022679"/>
    </source>
</evidence>
<evidence type="ECO:0000313" key="5">
    <source>
        <dbReference type="EMBL" id="ADV63092.1"/>
    </source>
</evidence>
<dbReference type="InterPro" id="IPR019410">
    <property type="entry name" value="Methyltransf_16"/>
</dbReference>
<evidence type="ECO:0000256" key="4">
    <source>
        <dbReference type="ARBA" id="ARBA00043988"/>
    </source>
</evidence>
<dbReference type="KEGG" id="ipa:Isop_2520"/>
<organism evidence="5 6">
    <name type="scientific">Isosphaera pallida (strain ATCC 43644 / DSM 9630 / IS1B)</name>
    <dbReference type="NCBI Taxonomy" id="575540"/>
    <lineage>
        <taxon>Bacteria</taxon>
        <taxon>Pseudomonadati</taxon>
        <taxon>Planctomycetota</taxon>
        <taxon>Planctomycetia</taxon>
        <taxon>Isosphaerales</taxon>
        <taxon>Isosphaeraceae</taxon>
        <taxon>Isosphaera</taxon>
    </lineage>
</organism>
<protein>
    <submittedName>
        <fullName evidence="5">Methyltransferase-16, putative</fullName>
    </submittedName>
</protein>
<dbReference type="EMBL" id="CP002353">
    <property type="protein sequence ID" value="ADV63092.1"/>
    <property type="molecule type" value="Genomic_DNA"/>
</dbReference>
<dbReference type="PANTHER" id="PTHR14614:SF164">
    <property type="entry name" value="HISTONE-ARGININE METHYLTRANSFERASE METTL23"/>
    <property type="match status" value="1"/>
</dbReference>
<proteinExistence type="inferred from homology"/>
<dbReference type="Gene3D" id="3.40.50.150">
    <property type="entry name" value="Vaccinia Virus protein VP39"/>
    <property type="match status" value="1"/>
</dbReference>
<dbReference type="InParanoid" id="E8QY97"/>
<dbReference type="AlphaFoldDB" id="E8QY97"/>
<reference evidence="5 6" key="2">
    <citation type="journal article" date="2011" name="Stand. Genomic Sci.">
        <title>Complete genome sequence of Isosphaera pallida type strain (IS1B).</title>
        <authorList>
            <consortium name="US DOE Joint Genome Institute (JGI-PGF)"/>
            <person name="Goker M."/>
            <person name="Cleland D."/>
            <person name="Saunders E."/>
            <person name="Lapidus A."/>
            <person name="Nolan M."/>
            <person name="Lucas S."/>
            <person name="Hammon N."/>
            <person name="Deshpande S."/>
            <person name="Cheng J.F."/>
            <person name="Tapia R."/>
            <person name="Han C."/>
            <person name="Goodwin L."/>
            <person name="Pitluck S."/>
            <person name="Liolios K."/>
            <person name="Pagani I."/>
            <person name="Ivanova N."/>
            <person name="Mavromatis K."/>
            <person name="Pati A."/>
            <person name="Chen A."/>
            <person name="Palaniappan K."/>
            <person name="Land M."/>
            <person name="Hauser L."/>
            <person name="Chang Y.J."/>
            <person name="Jeffries C.D."/>
            <person name="Detter J.C."/>
            <person name="Beck B."/>
            <person name="Woyke T."/>
            <person name="Bristow J."/>
            <person name="Eisen J.A."/>
            <person name="Markowitz V."/>
            <person name="Hugenholtz P."/>
            <person name="Kyrpides N.C."/>
            <person name="Klenk H.P."/>
        </authorList>
    </citation>
    <scope>NUCLEOTIDE SEQUENCE [LARGE SCALE GENOMIC DNA]</scope>
    <source>
        <strain evidence="6">ATCC 43644 / DSM 9630 / IS1B</strain>
    </source>
</reference>
<gene>
    <name evidence="5" type="ordered locus">Isop_2520</name>
</gene>
<dbReference type="eggNOG" id="COG3897">
    <property type="taxonomic scope" value="Bacteria"/>
</dbReference>